<gene>
    <name evidence="1" type="ORF">FIV46_04305</name>
</gene>
<dbReference type="PANTHER" id="PTHR47623">
    <property type="entry name" value="OS09G0287300 PROTEIN"/>
    <property type="match status" value="1"/>
</dbReference>
<dbReference type="CDD" id="cd07067">
    <property type="entry name" value="HP_PGM_like"/>
    <property type="match status" value="1"/>
</dbReference>
<dbReference type="SMART" id="SM00855">
    <property type="entry name" value="PGAM"/>
    <property type="match status" value="1"/>
</dbReference>
<keyword evidence="2" id="KW-1185">Reference proteome</keyword>
<dbReference type="InterPro" id="IPR029033">
    <property type="entry name" value="His_PPase_superfam"/>
</dbReference>
<dbReference type="SUPFAM" id="SSF53254">
    <property type="entry name" value="Phosphoglycerate mutase-like"/>
    <property type="match status" value="1"/>
</dbReference>
<name>A0A501PMQ3_9PROT</name>
<reference evidence="2" key="1">
    <citation type="submission" date="2019-06" db="EMBL/GenBank/DDBJ databases">
        <title>The complete genome of Emcibacter congregatus ZYLT.</title>
        <authorList>
            <person name="Zhao Z."/>
        </authorList>
    </citation>
    <scope>NUCLEOTIDE SEQUENCE [LARGE SCALE GENOMIC DNA]</scope>
    <source>
        <strain evidence="2">MCCC 1A06723</strain>
    </source>
</reference>
<evidence type="ECO:0000313" key="2">
    <source>
        <dbReference type="Proteomes" id="UP000319148"/>
    </source>
</evidence>
<dbReference type="Pfam" id="PF00300">
    <property type="entry name" value="His_Phos_1"/>
    <property type="match status" value="1"/>
</dbReference>
<evidence type="ECO:0000313" key="1">
    <source>
        <dbReference type="EMBL" id="TPD61438.1"/>
    </source>
</evidence>
<dbReference type="OrthoDB" id="9810154at2"/>
<protein>
    <submittedName>
        <fullName evidence="1">Histidine phosphatase family protein</fullName>
    </submittedName>
</protein>
<dbReference type="Gene3D" id="3.40.50.1240">
    <property type="entry name" value="Phosphoglycerate mutase-like"/>
    <property type="match status" value="1"/>
</dbReference>
<dbReference type="EMBL" id="VFIY01000005">
    <property type="protein sequence ID" value="TPD61438.1"/>
    <property type="molecule type" value="Genomic_DNA"/>
</dbReference>
<comment type="caution">
    <text evidence="1">The sequence shown here is derived from an EMBL/GenBank/DDBJ whole genome shotgun (WGS) entry which is preliminary data.</text>
</comment>
<organism evidence="1 2">
    <name type="scientific">Emcibacter nanhaiensis</name>
    <dbReference type="NCBI Taxonomy" id="1505037"/>
    <lineage>
        <taxon>Bacteria</taxon>
        <taxon>Pseudomonadati</taxon>
        <taxon>Pseudomonadota</taxon>
        <taxon>Alphaproteobacteria</taxon>
        <taxon>Emcibacterales</taxon>
        <taxon>Emcibacteraceae</taxon>
        <taxon>Emcibacter</taxon>
    </lineage>
</organism>
<sequence length="171" mass="19822">MKRLLLLRHAKSSHDDPGLKDIERPLNDRGVMASHLMGRYLQEQGLTPDFILCSPAVRTRQTHKNLVQHFEQKVPVSFPDNLYMAQPSMVLDIIRDLDSKYDTLLLIGHNPTINLLAHDLNDGKNREDHRRLIEKYPTGALTVLDFKCTDWKDVDRKTARLERFICPKDLI</sequence>
<dbReference type="PANTHER" id="PTHR47623:SF1">
    <property type="entry name" value="OS09G0287300 PROTEIN"/>
    <property type="match status" value="1"/>
</dbReference>
<dbReference type="AlphaFoldDB" id="A0A501PMQ3"/>
<proteinExistence type="predicted"/>
<dbReference type="RefSeq" id="WP_139938779.1">
    <property type="nucleotide sequence ID" value="NZ_JBHSYP010000003.1"/>
</dbReference>
<dbReference type="InterPro" id="IPR013078">
    <property type="entry name" value="His_Pase_superF_clade-1"/>
</dbReference>
<dbReference type="Proteomes" id="UP000319148">
    <property type="component" value="Unassembled WGS sequence"/>
</dbReference>
<accession>A0A501PMQ3</accession>